<reference evidence="2 3" key="1">
    <citation type="journal article" date="2015" name="Biotechnol. Biofuels">
        <title>Enhanced degradation of softwood versus hardwood by the white-rot fungus Pycnoporus coccineus.</title>
        <authorList>
            <person name="Couturier M."/>
            <person name="Navarro D."/>
            <person name="Chevret D."/>
            <person name="Henrissat B."/>
            <person name="Piumi F."/>
            <person name="Ruiz-Duenas F.J."/>
            <person name="Martinez A.T."/>
            <person name="Grigoriev I.V."/>
            <person name="Riley R."/>
            <person name="Lipzen A."/>
            <person name="Berrin J.G."/>
            <person name="Master E.R."/>
            <person name="Rosso M.N."/>
        </authorList>
    </citation>
    <scope>NUCLEOTIDE SEQUENCE [LARGE SCALE GENOMIC DNA]</scope>
    <source>
        <strain evidence="2 3">BRFM310</strain>
    </source>
</reference>
<dbReference type="EMBL" id="KZ084087">
    <property type="protein sequence ID" value="OSD08182.1"/>
    <property type="molecule type" value="Genomic_DNA"/>
</dbReference>
<dbReference type="InterPro" id="IPR036291">
    <property type="entry name" value="NAD(P)-bd_dom_sf"/>
</dbReference>
<dbReference type="PANTHER" id="PTHR43157">
    <property type="entry name" value="PHOSPHATIDYLINOSITOL-GLYCAN BIOSYNTHESIS CLASS F PROTEIN-RELATED"/>
    <property type="match status" value="1"/>
</dbReference>
<dbReference type="Pfam" id="PF00106">
    <property type="entry name" value="adh_short"/>
    <property type="match status" value="1"/>
</dbReference>
<dbReference type="OrthoDB" id="191139at2759"/>
<evidence type="ECO:0000256" key="1">
    <source>
        <dbReference type="ARBA" id="ARBA00023002"/>
    </source>
</evidence>
<protein>
    <submittedName>
        <fullName evidence="2">NAD-P-binding protein</fullName>
    </submittedName>
</protein>
<keyword evidence="3" id="KW-1185">Reference proteome</keyword>
<accession>A0A1Y2J7H5</accession>
<dbReference type="Gene3D" id="3.40.50.720">
    <property type="entry name" value="NAD(P)-binding Rossmann-like Domain"/>
    <property type="match status" value="1"/>
</dbReference>
<proteinExistence type="predicted"/>
<dbReference type="AlphaFoldDB" id="A0A1Y2J7H5"/>
<gene>
    <name evidence="2" type="ORF">PYCCODRAFT_1463407</name>
</gene>
<dbReference type="SUPFAM" id="SSF51735">
    <property type="entry name" value="NAD(P)-binding Rossmann-fold domains"/>
    <property type="match status" value="1"/>
</dbReference>
<dbReference type="PRINTS" id="PR00081">
    <property type="entry name" value="GDHRDH"/>
</dbReference>
<organism evidence="2 3">
    <name type="scientific">Trametes coccinea (strain BRFM310)</name>
    <name type="common">Pycnoporus coccineus</name>
    <dbReference type="NCBI Taxonomy" id="1353009"/>
    <lineage>
        <taxon>Eukaryota</taxon>
        <taxon>Fungi</taxon>
        <taxon>Dikarya</taxon>
        <taxon>Basidiomycota</taxon>
        <taxon>Agaricomycotina</taxon>
        <taxon>Agaricomycetes</taxon>
        <taxon>Polyporales</taxon>
        <taxon>Polyporaceae</taxon>
        <taxon>Trametes</taxon>
    </lineage>
</organism>
<keyword evidence="1" id="KW-0560">Oxidoreductase</keyword>
<dbReference type="InterPro" id="IPR002347">
    <property type="entry name" value="SDR_fam"/>
</dbReference>
<sequence>MGGSFSKKPQFDPSKDIPDLTGKVAIVTGGNAGLGYATVQHLVRHGAKVYIGARSEERAKAAIERLRAEGLQPGNGELEWLEVNLSDPAKAKQAAEAFLQKESRLDILVNNAGVMRIPYNVDGKYGIHENMLVNHVSPFVFTNTLKPLLTKTAKELGSDVRVVMVSSHLVSTLKGRDIRFRDVNDFNEKFGNNIYSDMRRYALSKLANILFAKEFQRRVDFEGIPITALSIDPGSVNTEGVYKDPSLRMPIIGPIFKLLFPRIFLTPTVGAYPSVFAAASPVVKEEKDKYKGACIVPPCKLAVPPCPHAENKELAEELWNTTETILKKFAL</sequence>
<dbReference type="STRING" id="1353009.A0A1Y2J7H5"/>
<dbReference type="PANTHER" id="PTHR43157:SF31">
    <property type="entry name" value="PHOSPHATIDYLINOSITOL-GLYCAN BIOSYNTHESIS CLASS F PROTEIN"/>
    <property type="match status" value="1"/>
</dbReference>
<evidence type="ECO:0000313" key="2">
    <source>
        <dbReference type="EMBL" id="OSD08182.1"/>
    </source>
</evidence>
<evidence type="ECO:0000313" key="3">
    <source>
        <dbReference type="Proteomes" id="UP000193067"/>
    </source>
</evidence>
<name>A0A1Y2J7H5_TRAC3</name>
<dbReference type="Proteomes" id="UP000193067">
    <property type="component" value="Unassembled WGS sequence"/>
</dbReference>
<dbReference type="GO" id="GO:0016491">
    <property type="term" value="F:oxidoreductase activity"/>
    <property type="evidence" value="ECO:0007669"/>
    <property type="project" value="UniProtKB-KW"/>
</dbReference>